<keyword evidence="5 13" id="KW-0694">RNA-binding</keyword>
<evidence type="ECO:0000256" key="8">
    <source>
        <dbReference type="ARBA" id="ARBA00023128"/>
    </source>
</evidence>
<dbReference type="CDD" id="cd12242">
    <property type="entry name" value="RRM_SLIRP"/>
    <property type="match status" value="1"/>
</dbReference>
<reference evidence="15" key="2">
    <citation type="submission" date="2025-08" db="UniProtKB">
        <authorList>
            <consortium name="Ensembl"/>
        </authorList>
    </citation>
    <scope>IDENTIFICATION</scope>
</reference>
<dbReference type="InterPro" id="IPR012677">
    <property type="entry name" value="Nucleotide-bd_a/b_plait_sf"/>
</dbReference>
<dbReference type="PANTHER" id="PTHR48033:SF9">
    <property type="entry name" value="TAR DNA-BINDING PROTEIN 43"/>
    <property type="match status" value="1"/>
</dbReference>
<dbReference type="PROSITE" id="PS50102">
    <property type="entry name" value="RRM"/>
    <property type="match status" value="1"/>
</dbReference>
<dbReference type="Proteomes" id="UP000001073">
    <property type="component" value="Chromosome 22a"/>
</dbReference>
<sequence>MAASAARGVVALRRNINRPVVFVRRIPWTAASSQLKEHFAQFGHVRRCILHFDKTTGFHRGLGWVQFSSEEEVRNVLQQENHIIDGVKLQVHTQRPKLSQTSDDEEKDF</sequence>
<dbReference type="GO" id="GO:0003723">
    <property type="term" value="F:RNA binding"/>
    <property type="evidence" value="ECO:0007669"/>
    <property type="project" value="UniProtKB-UniRule"/>
</dbReference>
<evidence type="ECO:0000256" key="2">
    <source>
        <dbReference type="ARBA" id="ARBA00004173"/>
    </source>
</evidence>
<accession>A0A2I3G7F3</accession>
<keyword evidence="7" id="KW-0805">Transcription regulation</keyword>
<dbReference type="EMBL" id="ADFV01192855">
    <property type="status" value="NOT_ANNOTATED_CDS"/>
    <property type="molecule type" value="Genomic_DNA"/>
</dbReference>
<evidence type="ECO:0000256" key="10">
    <source>
        <dbReference type="ARBA" id="ARBA00023242"/>
    </source>
</evidence>
<dbReference type="EMBL" id="ADFV01192853">
    <property type="status" value="NOT_ANNOTATED_CDS"/>
    <property type="molecule type" value="Genomic_DNA"/>
</dbReference>
<evidence type="ECO:0000256" key="3">
    <source>
        <dbReference type="ARBA" id="ARBA00022491"/>
    </source>
</evidence>
<dbReference type="FunFam" id="3.30.70.330:FF:000960">
    <property type="entry name" value="SRA stem-loop-interacting RNA-binding protein, mitochondrial"/>
    <property type="match status" value="1"/>
</dbReference>
<evidence type="ECO:0000313" key="16">
    <source>
        <dbReference type="Proteomes" id="UP000001073"/>
    </source>
</evidence>
<dbReference type="InterPro" id="IPR034152">
    <property type="entry name" value="SLIRP_RRM"/>
</dbReference>
<keyword evidence="10" id="KW-0539">Nucleus</keyword>
<dbReference type="EMBL" id="ADFV01192850">
    <property type="status" value="NOT_ANNOTATED_CDS"/>
    <property type="molecule type" value="Genomic_DNA"/>
</dbReference>
<dbReference type="SUPFAM" id="SSF54928">
    <property type="entry name" value="RNA-binding domain, RBD"/>
    <property type="match status" value="1"/>
</dbReference>
<dbReference type="CTD" id="81892"/>
<dbReference type="EMBL" id="ADFV01192852">
    <property type="status" value="NOT_ANNOTATED_CDS"/>
    <property type="molecule type" value="Genomic_DNA"/>
</dbReference>
<dbReference type="Ensembl" id="ENSNLET00000040682.1">
    <property type="protein sequence ID" value="ENSNLEP00000027372.1"/>
    <property type="gene ID" value="ENSNLEG00000032459.1"/>
</dbReference>
<dbReference type="EMBL" id="ADFV01192851">
    <property type="status" value="NOT_ANNOTATED_CDS"/>
    <property type="molecule type" value="Genomic_DNA"/>
</dbReference>
<evidence type="ECO:0000256" key="5">
    <source>
        <dbReference type="ARBA" id="ARBA00022884"/>
    </source>
</evidence>
<feature type="domain" description="RRM" evidence="14">
    <location>
        <begin position="19"/>
        <end position="96"/>
    </location>
</feature>
<dbReference type="SMART" id="SM00360">
    <property type="entry name" value="RRM"/>
    <property type="match status" value="1"/>
</dbReference>
<dbReference type="OrthoDB" id="9537150at2759"/>
<dbReference type="EMBL" id="ADFV01192849">
    <property type="status" value="NOT_ANNOTATED_CDS"/>
    <property type="molecule type" value="Genomic_DNA"/>
</dbReference>
<reference evidence="15" key="3">
    <citation type="submission" date="2025-09" db="UniProtKB">
        <authorList>
            <consortium name="Ensembl"/>
        </authorList>
    </citation>
    <scope>IDENTIFICATION</scope>
</reference>
<keyword evidence="4" id="KW-0597">Phosphoprotein</keyword>
<dbReference type="GO" id="GO:0010468">
    <property type="term" value="P:regulation of gene expression"/>
    <property type="evidence" value="ECO:0007669"/>
    <property type="project" value="TreeGrafter"/>
</dbReference>
<dbReference type="EMBL" id="ADFV01192858">
    <property type="status" value="NOT_ANNOTATED_CDS"/>
    <property type="molecule type" value="Genomic_DNA"/>
</dbReference>
<organism evidence="15 16">
    <name type="scientific">Nomascus leucogenys</name>
    <name type="common">Northern white-cheeked gibbon</name>
    <name type="synonym">Hylobates leucogenys</name>
    <dbReference type="NCBI Taxonomy" id="61853"/>
    <lineage>
        <taxon>Eukaryota</taxon>
        <taxon>Metazoa</taxon>
        <taxon>Chordata</taxon>
        <taxon>Craniata</taxon>
        <taxon>Vertebrata</taxon>
        <taxon>Euteleostomi</taxon>
        <taxon>Mammalia</taxon>
        <taxon>Eutheria</taxon>
        <taxon>Euarchontoglires</taxon>
        <taxon>Primates</taxon>
        <taxon>Haplorrhini</taxon>
        <taxon>Catarrhini</taxon>
        <taxon>Hylobatidae</taxon>
        <taxon>Nomascus</taxon>
    </lineage>
</organism>
<evidence type="ECO:0000256" key="13">
    <source>
        <dbReference type="PROSITE-ProRule" id="PRU00176"/>
    </source>
</evidence>
<dbReference type="KEGG" id="nle:100603506"/>
<keyword evidence="9" id="KW-0804">Transcription</keyword>
<gene>
    <name evidence="15" type="primary">SLIRP</name>
</gene>
<dbReference type="GO" id="GO:0005654">
    <property type="term" value="C:nucleoplasm"/>
    <property type="evidence" value="ECO:0007669"/>
    <property type="project" value="TreeGrafter"/>
</dbReference>
<evidence type="ECO:0000256" key="12">
    <source>
        <dbReference type="ARBA" id="ARBA00068935"/>
    </source>
</evidence>
<dbReference type="OMA" id="GFVMFSQ"/>
<dbReference type="AlphaFoldDB" id="A0A2I3G7F3"/>
<protein>
    <recommendedName>
        <fullName evidence="12">SRA stem-loop-interacting RNA-binding protein, mitochondrial</fullName>
    </recommendedName>
</protein>
<evidence type="ECO:0000256" key="4">
    <source>
        <dbReference type="ARBA" id="ARBA00022553"/>
    </source>
</evidence>
<comment type="subcellular location">
    <subcellularLocation>
        <location evidence="2">Mitochondrion</location>
    </subcellularLocation>
    <subcellularLocation>
        <location evidence="1">Nucleus</location>
    </subcellularLocation>
</comment>
<dbReference type="GO" id="GO:0005739">
    <property type="term" value="C:mitochondrion"/>
    <property type="evidence" value="ECO:0007669"/>
    <property type="project" value="UniProtKB-SubCell"/>
</dbReference>
<keyword evidence="16" id="KW-1185">Reference proteome</keyword>
<dbReference type="GeneTree" id="ENSGT00390000008624"/>
<evidence type="ECO:0000313" key="15">
    <source>
        <dbReference type="Ensembl" id="ENSNLEP00000027372.1"/>
    </source>
</evidence>
<name>A0A2I3G7F3_NOMLE</name>
<dbReference type="RefSeq" id="XP_004091911.1">
    <property type="nucleotide sequence ID" value="XM_004091863.3"/>
</dbReference>
<dbReference type="InterPro" id="IPR035979">
    <property type="entry name" value="RBD_domain_sf"/>
</dbReference>
<evidence type="ECO:0000256" key="7">
    <source>
        <dbReference type="ARBA" id="ARBA00023015"/>
    </source>
</evidence>
<evidence type="ECO:0000256" key="9">
    <source>
        <dbReference type="ARBA" id="ARBA00023163"/>
    </source>
</evidence>
<evidence type="ECO:0000259" key="14">
    <source>
        <dbReference type="PROSITE" id="PS50102"/>
    </source>
</evidence>
<dbReference type="GO" id="GO:0000785">
    <property type="term" value="C:chromatin"/>
    <property type="evidence" value="ECO:0007669"/>
    <property type="project" value="TreeGrafter"/>
</dbReference>
<dbReference type="EMBL" id="ADFV01192856">
    <property type="status" value="NOT_ANNOTATED_CDS"/>
    <property type="molecule type" value="Genomic_DNA"/>
</dbReference>
<dbReference type="PANTHER" id="PTHR48033">
    <property type="entry name" value="RNA-BINDING (RRM/RBD/RNP MOTIFS) FAMILY PROTEIN"/>
    <property type="match status" value="1"/>
</dbReference>
<dbReference type="EMBL" id="ADFV01192857">
    <property type="status" value="NOT_ANNOTATED_CDS"/>
    <property type="molecule type" value="Genomic_DNA"/>
</dbReference>
<reference evidence="15 16" key="1">
    <citation type="submission" date="2012-10" db="EMBL/GenBank/DDBJ databases">
        <authorList>
            <consortium name="Gibbon Genome Sequencing Consortium"/>
        </authorList>
    </citation>
    <scope>NUCLEOTIDE SEQUENCE [LARGE SCALE GENOMIC DNA]</scope>
</reference>
<dbReference type="Pfam" id="PF00076">
    <property type="entry name" value="RRM_1"/>
    <property type="match status" value="1"/>
</dbReference>
<keyword evidence="3" id="KW-0678">Repressor</keyword>
<keyword evidence="8" id="KW-0496">Mitochondrion</keyword>
<dbReference type="GeneID" id="100603506"/>
<evidence type="ECO:0000256" key="1">
    <source>
        <dbReference type="ARBA" id="ARBA00004123"/>
    </source>
</evidence>
<dbReference type="Gene3D" id="3.30.70.330">
    <property type="match status" value="1"/>
</dbReference>
<comment type="function">
    <text evidence="11">RNA-binding protein that acts as a nuclear receptor corepressor. Probably acts by binding the SRA RNA, and repressing the SRA-mediated nuclear receptor coactivation. Binds the STR7 loop of SRA RNA. Also able to repress glucocorticoid (GR), androgen (AR), thyroid (TR) and VDR-mediated transactivation.</text>
</comment>
<evidence type="ECO:0000256" key="6">
    <source>
        <dbReference type="ARBA" id="ARBA00022946"/>
    </source>
</evidence>
<proteinExistence type="predicted"/>
<keyword evidence="6" id="KW-0809">Transit peptide</keyword>
<dbReference type="InterPro" id="IPR000504">
    <property type="entry name" value="RRM_dom"/>
</dbReference>
<evidence type="ECO:0000256" key="11">
    <source>
        <dbReference type="ARBA" id="ARBA00057077"/>
    </source>
</evidence>
<dbReference type="EMBL" id="ADFV01192854">
    <property type="status" value="NOT_ANNOTATED_CDS"/>
    <property type="molecule type" value="Genomic_DNA"/>
</dbReference>